<organism evidence="3">
    <name type="scientific">Caenorhabditis brenneri</name>
    <name type="common">Nematode worm</name>
    <dbReference type="NCBI Taxonomy" id="135651"/>
    <lineage>
        <taxon>Eukaryota</taxon>
        <taxon>Metazoa</taxon>
        <taxon>Ecdysozoa</taxon>
        <taxon>Nematoda</taxon>
        <taxon>Chromadorea</taxon>
        <taxon>Rhabditida</taxon>
        <taxon>Rhabditina</taxon>
        <taxon>Rhabditomorpha</taxon>
        <taxon>Rhabditoidea</taxon>
        <taxon>Rhabditidae</taxon>
        <taxon>Peloderinae</taxon>
        <taxon>Caenorhabditis</taxon>
    </lineage>
</organism>
<gene>
    <name evidence="2" type="ORF">CAEBREN_20312</name>
</gene>
<keyword evidence="3" id="KW-1185">Reference proteome</keyword>
<dbReference type="InterPro" id="IPR012885">
    <property type="entry name" value="F-box_Sdz-33"/>
</dbReference>
<dbReference type="Proteomes" id="UP000008068">
    <property type="component" value="Unassembled WGS sequence"/>
</dbReference>
<dbReference type="PANTHER" id="PTHR22899">
    <property type="entry name" value="CYCLIN-RELATED F-BOX FAMILY"/>
    <property type="match status" value="1"/>
</dbReference>
<evidence type="ECO:0000313" key="3">
    <source>
        <dbReference type="Proteomes" id="UP000008068"/>
    </source>
</evidence>
<reference evidence="3" key="1">
    <citation type="submission" date="2011-07" db="EMBL/GenBank/DDBJ databases">
        <authorList>
            <consortium name="Caenorhabditis brenneri Sequencing and Analysis Consortium"/>
            <person name="Wilson R.K."/>
        </authorList>
    </citation>
    <scope>NUCLEOTIDE SEQUENCE [LARGE SCALE GENOMIC DNA]</scope>
    <source>
        <strain evidence="3">PB2801</strain>
    </source>
</reference>
<dbReference type="PANTHER" id="PTHR22899:SF0">
    <property type="entry name" value="F-BOX ASSOCIATED DOMAIN-CONTAINING PROTEIN-RELATED"/>
    <property type="match status" value="1"/>
</dbReference>
<dbReference type="AlphaFoldDB" id="G0NDT4"/>
<dbReference type="InterPro" id="IPR053222">
    <property type="entry name" value="Zygotic_Embryogenesis-Asso"/>
</dbReference>
<accession>G0NDT4</accession>
<dbReference type="EMBL" id="GL379869">
    <property type="protein sequence ID" value="EGT58457.1"/>
    <property type="molecule type" value="Genomic_DNA"/>
</dbReference>
<evidence type="ECO:0000259" key="1">
    <source>
        <dbReference type="Pfam" id="PF07735"/>
    </source>
</evidence>
<name>G0NDT4_CAEBE</name>
<proteinExistence type="predicted"/>
<sequence length="341" mass="39300">MSLPEFPFQFLPSLTKEKVVQVMGGQDRLSFSTISEDANKLSKPRKQQAKIVTIGFNGEMKLKSDIKQFPTLTIKLAGDVNFTPRQVYSTCQYIDGVKQDWKIRKMLKRSRYSLRDWIDHYIELVKCDTIMLELEGFGLITWNPATLLKVFQGLNVEQIELFGQVGEHGIRVVQQCPTVKRAYFGDYFPTGNERVELLSREFDEFGTTSSPDSKLALPEILLLRSRVVVLLSTWLDQHSLNSLLKEWENGWNPNFEVMLFQCYSTIGNIPDILDGIDYHEVVDDDKDLHRFIVGPALLWIDSDEWSEKAYQIQRKETGVKANLNFATFSTKHLTVKLIVQH</sequence>
<protein>
    <recommendedName>
        <fullName evidence="1">Sdz-33 F-box domain-containing protein</fullName>
    </recommendedName>
</protein>
<dbReference type="OrthoDB" id="5910347at2759"/>
<dbReference type="InParanoid" id="G0NDT4"/>
<feature type="domain" description="Sdz-33 F-box" evidence="1">
    <location>
        <begin position="197"/>
        <end position="258"/>
    </location>
</feature>
<dbReference type="Pfam" id="PF07735">
    <property type="entry name" value="FBA_2"/>
    <property type="match status" value="1"/>
</dbReference>
<dbReference type="HOGENOM" id="CLU_028840_1_3_1"/>
<evidence type="ECO:0000313" key="2">
    <source>
        <dbReference type="EMBL" id="EGT58457.1"/>
    </source>
</evidence>